<evidence type="ECO:0000313" key="2">
    <source>
        <dbReference type="EMBL" id="KNC97700.1"/>
    </source>
</evidence>
<dbReference type="InParanoid" id="A0A0L0H849"/>
<feature type="region of interest" description="Disordered" evidence="1">
    <location>
        <begin position="1"/>
        <end position="137"/>
    </location>
</feature>
<dbReference type="RefSeq" id="XP_016605740.1">
    <property type="nucleotide sequence ID" value="XM_016755336.1"/>
</dbReference>
<evidence type="ECO:0000313" key="3">
    <source>
        <dbReference type="Proteomes" id="UP000053201"/>
    </source>
</evidence>
<organism evidence="2 3">
    <name type="scientific">Spizellomyces punctatus (strain DAOM BR117)</name>
    <dbReference type="NCBI Taxonomy" id="645134"/>
    <lineage>
        <taxon>Eukaryota</taxon>
        <taxon>Fungi</taxon>
        <taxon>Fungi incertae sedis</taxon>
        <taxon>Chytridiomycota</taxon>
        <taxon>Chytridiomycota incertae sedis</taxon>
        <taxon>Chytridiomycetes</taxon>
        <taxon>Spizellomycetales</taxon>
        <taxon>Spizellomycetaceae</taxon>
        <taxon>Spizellomyces</taxon>
    </lineage>
</organism>
<evidence type="ECO:0000256" key="1">
    <source>
        <dbReference type="SAM" id="MobiDB-lite"/>
    </source>
</evidence>
<proteinExistence type="predicted"/>
<protein>
    <submittedName>
        <fullName evidence="2">Uncharacterized protein</fullName>
    </submittedName>
</protein>
<reference evidence="2 3" key="1">
    <citation type="submission" date="2009-08" db="EMBL/GenBank/DDBJ databases">
        <title>The Genome Sequence of Spizellomyces punctatus strain DAOM BR117.</title>
        <authorList>
            <consortium name="The Broad Institute Genome Sequencing Platform"/>
            <person name="Russ C."/>
            <person name="Cuomo C."/>
            <person name="Shea T."/>
            <person name="Young S.K."/>
            <person name="Zeng Q."/>
            <person name="Koehrsen M."/>
            <person name="Haas B."/>
            <person name="Borodovsky M."/>
            <person name="Guigo R."/>
            <person name="Alvarado L."/>
            <person name="Berlin A."/>
            <person name="Bochicchio J."/>
            <person name="Borenstein D."/>
            <person name="Chapman S."/>
            <person name="Chen Z."/>
            <person name="Engels R."/>
            <person name="Freedman E."/>
            <person name="Gellesch M."/>
            <person name="Goldberg J."/>
            <person name="Griggs A."/>
            <person name="Gujja S."/>
            <person name="Heiman D."/>
            <person name="Hepburn T."/>
            <person name="Howarth C."/>
            <person name="Jen D."/>
            <person name="Larson L."/>
            <person name="Lewis B."/>
            <person name="Mehta T."/>
            <person name="Park D."/>
            <person name="Pearson M."/>
            <person name="Roberts A."/>
            <person name="Saif S."/>
            <person name="Shenoy N."/>
            <person name="Sisk P."/>
            <person name="Stolte C."/>
            <person name="Sykes S."/>
            <person name="Thomson T."/>
            <person name="Walk T."/>
            <person name="White J."/>
            <person name="Yandava C."/>
            <person name="Burger G."/>
            <person name="Gray M.W."/>
            <person name="Holland P.W.H."/>
            <person name="King N."/>
            <person name="Lang F.B.F."/>
            <person name="Roger A.J."/>
            <person name="Ruiz-Trillo I."/>
            <person name="Lander E."/>
            <person name="Nusbaum C."/>
        </authorList>
    </citation>
    <scope>NUCLEOTIDE SEQUENCE [LARGE SCALE GENOMIC DNA]</scope>
    <source>
        <strain evidence="2 3">DAOM BR117</strain>
    </source>
</reference>
<keyword evidence="3" id="KW-1185">Reference proteome</keyword>
<feature type="compositionally biased region" description="Basic and acidic residues" evidence="1">
    <location>
        <begin position="88"/>
        <end position="99"/>
    </location>
</feature>
<feature type="compositionally biased region" description="Basic and acidic residues" evidence="1">
    <location>
        <begin position="106"/>
        <end position="130"/>
    </location>
</feature>
<dbReference type="GeneID" id="27690401"/>
<dbReference type="Proteomes" id="UP000053201">
    <property type="component" value="Unassembled WGS sequence"/>
</dbReference>
<sequence length="137" mass="14801">MSASTDPSFSPPNPISPLPIGSGDLFPPSGPRDGMIVDPSHPLFTSTHVQPTHPHIDPIAPPGVAPEPDVDTEDLPVRLTEDVPDWPRPPERAEKEMKEVYPGAEADVRRPEEVGKEGEVQPVKKGEGVRDWPGVIV</sequence>
<name>A0A0L0H849_SPIPD</name>
<dbReference type="OrthoDB" id="10275792at2759"/>
<dbReference type="AlphaFoldDB" id="A0A0L0H849"/>
<dbReference type="EMBL" id="KQ257463">
    <property type="protein sequence ID" value="KNC97700.1"/>
    <property type="molecule type" value="Genomic_DNA"/>
</dbReference>
<gene>
    <name evidence="2" type="ORF">SPPG_07162</name>
</gene>
<accession>A0A0L0H849</accession>
<dbReference type="VEuPathDB" id="FungiDB:SPPG_07162"/>